<dbReference type="PANTHER" id="PTHR21551">
    <property type="entry name" value="TOPOISOMERASE II-ASSOCIATED PROTEIN PAT1"/>
    <property type="match status" value="1"/>
</dbReference>
<evidence type="ECO:0000313" key="9">
    <source>
        <dbReference type="EMBL" id="THH10733.1"/>
    </source>
</evidence>
<dbReference type="Pfam" id="PF09770">
    <property type="entry name" value="PAT1"/>
    <property type="match status" value="2"/>
</dbReference>
<keyword evidence="6" id="KW-0539">Nucleus</keyword>
<comment type="similarity">
    <text evidence="3">Belongs to the PAT1 family.</text>
</comment>
<dbReference type="EMBL" id="SGPK01000028">
    <property type="protein sequence ID" value="THH10733.1"/>
    <property type="molecule type" value="Genomic_DNA"/>
</dbReference>
<reference evidence="9 10" key="1">
    <citation type="submission" date="2019-02" db="EMBL/GenBank/DDBJ databases">
        <title>Genome sequencing of the rare red list fungi Phellinidium pouzarii.</title>
        <authorList>
            <person name="Buettner E."/>
            <person name="Kellner H."/>
        </authorList>
    </citation>
    <scope>NUCLEOTIDE SEQUENCE [LARGE SCALE GENOMIC DNA]</scope>
    <source>
        <strain evidence="9 10">DSM 108285</strain>
    </source>
</reference>
<feature type="compositionally biased region" description="Basic and acidic residues" evidence="7">
    <location>
        <begin position="15"/>
        <end position="24"/>
    </location>
</feature>
<dbReference type="AlphaFoldDB" id="A0A4V3XDR4"/>
<comment type="subcellular location">
    <subcellularLocation>
        <location evidence="2">Cytoplasm</location>
        <location evidence="2">P-body</location>
    </subcellularLocation>
    <subcellularLocation>
        <location evidence="1">Nucleus</location>
    </subcellularLocation>
</comment>
<organism evidence="9 10">
    <name type="scientific">Phellinidium pouzarii</name>
    <dbReference type="NCBI Taxonomy" id="167371"/>
    <lineage>
        <taxon>Eukaryota</taxon>
        <taxon>Fungi</taxon>
        <taxon>Dikarya</taxon>
        <taxon>Basidiomycota</taxon>
        <taxon>Agaricomycotina</taxon>
        <taxon>Agaricomycetes</taxon>
        <taxon>Hymenochaetales</taxon>
        <taxon>Hymenochaetaceae</taxon>
        <taxon>Phellinidium</taxon>
    </lineage>
</organism>
<evidence type="ECO:0000313" key="10">
    <source>
        <dbReference type="Proteomes" id="UP000308199"/>
    </source>
</evidence>
<feature type="region of interest" description="Disordered" evidence="7">
    <location>
        <begin position="38"/>
        <end position="149"/>
    </location>
</feature>
<dbReference type="GO" id="GO:0003723">
    <property type="term" value="F:RNA binding"/>
    <property type="evidence" value="ECO:0007669"/>
    <property type="project" value="UniProtKB-KW"/>
</dbReference>
<dbReference type="Proteomes" id="UP000308199">
    <property type="component" value="Unassembled WGS sequence"/>
</dbReference>
<feature type="compositionally biased region" description="Basic and acidic residues" evidence="7">
    <location>
        <begin position="105"/>
        <end position="115"/>
    </location>
</feature>
<dbReference type="GO" id="GO:0005634">
    <property type="term" value="C:nucleus"/>
    <property type="evidence" value="ECO:0007669"/>
    <property type="project" value="UniProtKB-SubCell"/>
</dbReference>
<evidence type="ECO:0000256" key="7">
    <source>
        <dbReference type="SAM" id="MobiDB-lite"/>
    </source>
</evidence>
<dbReference type="OrthoDB" id="74835at2759"/>
<dbReference type="InterPro" id="IPR019167">
    <property type="entry name" value="PAT1_dom"/>
</dbReference>
<protein>
    <recommendedName>
        <fullName evidence="8">mRNA decay factor PAT1 domain-containing protein</fullName>
    </recommendedName>
</protein>
<feature type="domain" description="mRNA decay factor PAT1" evidence="8">
    <location>
        <begin position="353"/>
        <end position="1027"/>
    </location>
</feature>
<dbReference type="PANTHER" id="PTHR21551:SF0">
    <property type="entry name" value="PROTEIN ASSOCIATED WITH TOPO II RELATED-1, ISOFORM A"/>
    <property type="match status" value="1"/>
</dbReference>
<feature type="domain" description="mRNA decay factor PAT1" evidence="8">
    <location>
        <begin position="36"/>
        <end position="323"/>
    </location>
</feature>
<evidence type="ECO:0000256" key="6">
    <source>
        <dbReference type="ARBA" id="ARBA00023242"/>
    </source>
</evidence>
<evidence type="ECO:0000256" key="4">
    <source>
        <dbReference type="ARBA" id="ARBA00022490"/>
    </source>
</evidence>
<dbReference type="GO" id="GO:0000932">
    <property type="term" value="C:P-body"/>
    <property type="evidence" value="ECO:0007669"/>
    <property type="project" value="UniProtKB-SubCell"/>
</dbReference>
<dbReference type="GO" id="GO:0033962">
    <property type="term" value="P:P-body assembly"/>
    <property type="evidence" value="ECO:0007669"/>
    <property type="project" value="TreeGrafter"/>
</dbReference>
<feature type="region of interest" description="Disordered" evidence="7">
    <location>
        <begin position="652"/>
        <end position="684"/>
    </location>
</feature>
<accession>A0A4V3XDR4</accession>
<keyword evidence="5" id="KW-0694">RNA-binding</keyword>
<proteinExistence type="inferred from homology"/>
<gene>
    <name evidence="9" type="ORF">EW145_g1128</name>
</gene>
<comment type="caution">
    <text evidence="9">The sequence shown here is derived from an EMBL/GenBank/DDBJ whole genome shotgun (WGS) entry which is preliminary data.</text>
</comment>
<evidence type="ECO:0000256" key="5">
    <source>
        <dbReference type="ARBA" id="ARBA00022884"/>
    </source>
</evidence>
<dbReference type="GO" id="GO:0000290">
    <property type="term" value="P:deadenylation-dependent decapping of nuclear-transcribed mRNA"/>
    <property type="evidence" value="ECO:0007669"/>
    <property type="project" value="InterPro"/>
</dbReference>
<feature type="compositionally biased region" description="Polar residues" evidence="7">
    <location>
        <begin position="1"/>
        <end position="10"/>
    </location>
</feature>
<name>A0A4V3XDR4_9AGAM</name>
<evidence type="ECO:0000259" key="8">
    <source>
        <dbReference type="Pfam" id="PF09770"/>
    </source>
</evidence>
<feature type="compositionally biased region" description="Low complexity" evidence="7">
    <location>
        <begin position="123"/>
        <end position="132"/>
    </location>
</feature>
<evidence type="ECO:0000256" key="3">
    <source>
        <dbReference type="ARBA" id="ARBA00009138"/>
    </source>
</evidence>
<evidence type="ECO:0000256" key="2">
    <source>
        <dbReference type="ARBA" id="ARBA00004201"/>
    </source>
</evidence>
<keyword evidence="4" id="KW-0963">Cytoplasm</keyword>
<sequence>MSFFRLSNNPLDVGRQNDHAGGLREEEDIAVYNWGEEDYDGLGNTLQEGRDDLNDETFGGGEPVGKDFDFAESALPALERPSKSTTSSKHAEPAKHSQPARPTHNSRESVWDDKSPFSVLRTSSSIGRRSGSAVGHHSTPSTSGTRPAAQNVFRQQTQSPVLAQQVRAMPPHTQLPQSHRQEEGMINYGAPGMRSLAEVEAEMRAASQKAREMQIQEQLFLQQQEQQQQQHTKPPRLHSQSPSLLSNAPANVSHAGYQITPALTENIHQQQSLVHEVENMRIQEASRLLHKESPHLHVDHRNHVHNDPMEPMLYKPTDGARELLASAMATQQRYEDFFGQHDHERGQRLTNVDDFQANLRKQIAADQFKHAQLAAAGLEHRRESPMDHLQHQLRLAMANEMASKARGENTPNIFAASPADIAQVQQLQMQQRLIAQLAQQDFNHGGIGVNENGQSVPLNAFNAKNQEALRAEAMRKIMEAERQEGRRRRKAAKIAHMVCSLFYFVCSLDLMVILPFDLQSRYNDLMTQSDKDFITRIQVSQLVTSDPYTEDFYAQVYGSLLRSRMGVNASEERVLKFGSGEGVGLGLNQRGGNRRPNAMQRMEAQVERIVNNARQREKEKGLHAVHSLQGALGKTAGRSYKAAPRQLLQVDTNGSSETAASHAHGHISKENAKESAAGAAKEAAKRGREALGAQADSGLVIRKDPLTRKQCLFILEGLYDTLLRVEQLRREQPSPENEAGMHNWEAAYKVETTKLWDDLQVLVPLETSDPHPFISLMMPAKGKKLLPRLTRHLTSQQMLTLICLIVACFSQLDVVKNAVFLDIQKDIPARIEVDRQTQLFLSTVLQSILPVIAGANLKIIGGMLGLLMEHCDMHAVVRSRPGLSLLTALLSRVEVIKSDLITGTADQQEVPSEEDLVAWQNIFEHLFHMLAPYLLSLFPSVRAPLLKAPTGVSTLEADLLDQPVWKFLATLSLHANNEQQQALLVTTLREKILENVAAVNKGYVEDEDERTLKITNVNILLHALGLDSSQISLN</sequence>
<feature type="compositionally biased region" description="Low complexity" evidence="7">
    <location>
        <begin position="221"/>
        <end position="230"/>
    </location>
</feature>
<keyword evidence="10" id="KW-1185">Reference proteome</keyword>
<feature type="region of interest" description="Disordered" evidence="7">
    <location>
        <begin position="221"/>
        <end position="246"/>
    </location>
</feature>
<evidence type="ECO:0000256" key="1">
    <source>
        <dbReference type="ARBA" id="ARBA00004123"/>
    </source>
</evidence>
<feature type="region of interest" description="Disordered" evidence="7">
    <location>
        <begin position="1"/>
        <end position="25"/>
    </location>
</feature>
<dbReference type="InterPro" id="IPR039900">
    <property type="entry name" value="Pat1-like"/>
</dbReference>